<evidence type="ECO:0008006" key="13">
    <source>
        <dbReference type="Google" id="ProtNLM"/>
    </source>
</evidence>
<protein>
    <recommendedName>
        <fullName evidence="13">Acyltransferase</fullName>
    </recommendedName>
</protein>
<evidence type="ECO:0000313" key="12">
    <source>
        <dbReference type="Proteomes" id="UP000237222"/>
    </source>
</evidence>
<feature type="transmembrane region" description="Helical" evidence="8">
    <location>
        <begin position="365"/>
        <end position="385"/>
    </location>
</feature>
<evidence type="ECO:0000256" key="5">
    <source>
        <dbReference type="ARBA" id="ARBA00022989"/>
    </source>
</evidence>
<feature type="transmembrane region" description="Helical" evidence="8">
    <location>
        <begin position="161"/>
        <end position="182"/>
    </location>
</feature>
<keyword evidence="5 8" id="KW-1133">Transmembrane helix</keyword>
<reference evidence="11" key="1">
    <citation type="submission" date="2018-01" db="EMBL/GenBank/DDBJ databases">
        <authorList>
            <person name="Yu X.-D."/>
        </authorList>
    </citation>
    <scope>NUCLEOTIDE SEQUENCE</scope>
    <source>
        <strain evidence="11">ZX-21</strain>
    </source>
</reference>
<feature type="transmembrane region" description="Helical" evidence="8">
    <location>
        <begin position="30"/>
        <end position="51"/>
    </location>
</feature>
<accession>A0A2S4HJF9</accession>
<comment type="caution">
    <text evidence="11">The sequence shown here is derived from an EMBL/GenBank/DDBJ whole genome shotgun (WGS) entry which is preliminary data.</text>
</comment>
<feature type="transmembrane region" description="Helical" evidence="8">
    <location>
        <begin position="72"/>
        <end position="91"/>
    </location>
</feature>
<dbReference type="PANTHER" id="PTHR23028">
    <property type="entry name" value="ACETYLTRANSFERASE"/>
    <property type="match status" value="1"/>
</dbReference>
<dbReference type="RefSeq" id="WP_103683239.1">
    <property type="nucleotide sequence ID" value="NZ_PQGG01000009.1"/>
</dbReference>
<keyword evidence="7" id="KW-0012">Acyltransferase</keyword>
<dbReference type="InterPro" id="IPR036514">
    <property type="entry name" value="SGNH_hydro_sf"/>
</dbReference>
<dbReference type="Pfam" id="PF01757">
    <property type="entry name" value="Acyl_transf_3"/>
    <property type="match status" value="1"/>
</dbReference>
<comment type="subcellular location">
    <subcellularLocation>
        <location evidence="1">Cell membrane</location>
        <topology evidence="1">Multi-pass membrane protein</topology>
    </subcellularLocation>
</comment>
<feature type="transmembrane region" description="Helical" evidence="8">
    <location>
        <begin position="241"/>
        <end position="261"/>
    </location>
</feature>
<feature type="transmembrane region" description="Helical" evidence="8">
    <location>
        <begin position="188"/>
        <end position="210"/>
    </location>
</feature>
<feature type="transmembrane region" description="Helical" evidence="8">
    <location>
        <begin position="332"/>
        <end position="353"/>
    </location>
</feature>
<keyword evidence="6 8" id="KW-0472">Membrane</keyword>
<feature type="transmembrane region" description="Helical" evidence="8">
    <location>
        <begin position="132"/>
        <end position="154"/>
    </location>
</feature>
<dbReference type="OrthoDB" id="9767863at2"/>
<feature type="domain" description="Acyltransferase 3" evidence="9">
    <location>
        <begin position="5"/>
        <end position="350"/>
    </location>
</feature>
<dbReference type="InterPro" id="IPR050879">
    <property type="entry name" value="Acyltransferase_3"/>
</dbReference>
<sequence length="663" mass="74493">MKFRPEIDGLRAFAVISAVIYHAFPGALSGGYIGVDVFFVISGYLITSILISELQAEKFSFSEFFGRRVRRIFPSLVFVLAMTSIFGWFFMLPAEYSQLGKHTAASAVFIQNFVFWSESGYFDPSGETKLLLHLWSLAVEEQYYLLWPLALWFVWQKNASILKLMIGVAVFSFILNIAFVSGETEAVFFWPIGRFWELLLGAVMAWMSIFRKEFLESSRQKIDRILASTLFRYTPSLANTGAYNVLSFTGIALLFGGVLFLPEGIVYPGIWALIPVLGSAFVIAGGAEPLLSRVVLSNKVALWFGAVSYPLYLWHWPLLSYGNLANAERASVVFRVSAVLLSIFLAWFTYHFVENPFRFGAYKKQKIQALCLGLVLLGGFGWVNYKFDGLEFRFPANVRQFTDNVDFKWSSYVQGNTCYLEEAELLLHDPSCYQGRGEGVKVALWGDSHGAALYPGLKALSEQHNFELIQLTHAACPSLFGVTSGYRKDCPENAEQVLRELSQAKPDLIILHSSWKHDDYPLTPEELRASLENTVDRLKATLPESKLLLIGPVPRWQISPQRESFINLDRLSGKVSEMQPATMLRDYEATIKNVALEQSIGFMSALDVFCNEQGECLARVGDKPTDFTAIDYGHISKAGSEYFATHIATNLLAYLGLQSAENR</sequence>
<evidence type="ECO:0000256" key="8">
    <source>
        <dbReference type="SAM" id="Phobius"/>
    </source>
</evidence>
<proteinExistence type="predicted"/>
<evidence type="ECO:0000256" key="2">
    <source>
        <dbReference type="ARBA" id="ARBA00022475"/>
    </source>
</evidence>
<organism evidence="11 12">
    <name type="scientific">Zhongshania marina</name>
    <dbReference type="NCBI Taxonomy" id="2304603"/>
    <lineage>
        <taxon>Bacteria</taxon>
        <taxon>Pseudomonadati</taxon>
        <taxon>Pseudomonadota</taxon>
        <taxon>Gammaproteobacteria</taxon>
        <taxon>Cellvibrionales</taxon>
        <taxon>Spongiibacteraceae</taxon>
        <taxon>Zhongshania</taxon>
    </lineage>
</organism>
<name>A0A2S4HJF9_9GAMM</name>
<feature type="transmembrane region" description="Helical" evidence="8">
    <location>
        <begin position="294"/>
        <end position="312"/>
    </location>
</feature>
<dbReference type="Gene3D" id="3.40.50.1110">
    <property type="entry name" value="SGNH hydrolase"/>
    <property type="match status" value="1"/>
</dbReference>
<dbReference type="EMBL" id="PQGG01000009">
    <property type="protein sequence ID" value="POP54040.1"/>
    <property type="molecule type" value="Genomic_DNA"/>
</dbReference>
<dbReference type="InterPro" id="IPR043968">
    <property type="entry name" value="SGNH"/>
</dbReference>
<keyword evidence="4 8" id="KW-0812">Transmembrane</keyword>
<dbReference type="Pfam" id="PF19040">
    <property type="entry name" value="SGNH"/>
    <property type="match status" value="1"/>
</dbReference>
<keyword evidence="2" id="KW-1003">Cell membrane</keyword>
<feature type="domain" description="SGNH" evidence="10">
    <location>
        <begin position="428"/>
        <end position="648"/>
    </location>
</feature>
<evidence type="ECO:0000256" key="4">
    <source>
        <dbReference type="ARBA" id="ARBA00022692"/>
    </source>
</evidence>
<dbReference type="Proteomes" id="UP000237222">
    <property type="component" value="Unassembled WGS sequence"/>
</dbReference>
<evidence type="ECO:0000256" key="1">
    <source>
        <dbReference type="ARBA" id="ARBA00004651"/>
    </source>
</evidence>
<gene>
    <name evidence="11" type="ORF">C0068_04180</name>
</gene>
<dbReference type="GO" id="GO:0009103">
    <property type="term" value="P:lipopolysaccharide biosynthetic process"/>
    <property type="evidence" value="ECO:0007669"/>
    <property type="project" value="TreeGrafter"/>
</dbReference>
<dbReference type="GO" id="GO:0016747">
    <property type="term" value="F:acyltransferase activity, transferring groups other than amino-acyl groups"/>
    <property type="evidence" value="ECO:0007669"/>
    <property type="project" value="InterPro"/>
</dbReference>
<keyword evidence="3" id="KW-0808">Transferase</keyword>
<evidence type="ECO:0000256" key="7">
    <source>
        <dbReference type="ARBA" id="ARBA00023315"/>
    </source>
</evidence>
<evidence type="ECO:0000256" key="3">
    <source>
        <dbReference type="ARBA" id="ARBA00022679"/>
    </source>
</evidence>
<evidence type="ECO:0000259" key="10">
    <source>
        <dbReference type="Pfam" id="PF19040"/>
    </source>
</evidence>
<dbReference type="PANTHER" id="PTHR23028:SF53">
    <property type="entry name" value="ACYL_TRANSF_3 DOMAIN-CONTAINING PROTEIN"/>
    <property type="match status" value="1"/>
</dbReference>
<evidence type="ECO:0000259" key="9">
    <source>
        <dbReference type="Pfam" id="PF01757"/>
    </source>
</evidence>
<dbReference type="GO" id="GO:0016788">
    <property type="term" value="F:hydrolase activity, acting on ester bonds"/>
    <property type="evidence" value="ECO:0007669"/>
    <property type="project" value="UniProtKB-ARBA"/>
</dbReference>
<feature type="transmembrane region" description="Helical" evidence="8">
    <location>
        <begin position="7"/>
        <end position="24"/>
    </location>
</feature>
<evidence type="ECO:0000313" key="11">
    <source>
        <dbReference type="EMBL" id="POP54040.1"/>
    </source>
</evidence>
<dbReference type="SUPFAM" id="SSF52266">
    <property type="entry name" value="SGNH hydrolase"/>
    <property type="match status" value="1"/>
</dbReference>
<evidence type="ECO:0000256" key="6">
    <source>
        <dbReference type="ARBA" id="ARBA00023136"/>
    </source>
</evidence>
<feature type="transmembrane region" description="Helical" evidence="8">
    <location>
        <begin position="267"/>
        <end position="287"/>
    </location>
</feature>
<dbReference type="AlphaFoldDB" id="A0A2S4HJF9"/>
<dbReference type="GO" id="GO:0005886">
    <property type="term" value="C:plasma membrane"/>
    <property type="evidence" value="ECO:0007669"/>
    <property type="project" value="UniProtKB-SubCell"/>
</dbReference>
<dbReference type="InterPro" id="IPR002656">
    <property type="entry name" value="Acyl_transf_3_dom"/>
</dbReference>